<reference evidence="2 3" key="1">
    <citation type="submission" date="2016-08" db="EMBL/GenBank/DDBJ databases">
        <title>The complete genome of Streptomyces subrutilus 10-1-1.</title>
        <authorList>
            <person name="Chen X."/>
        </authorList>
    </citation>
    <scope>NUCLEOTIDE SEQUENCE [LARGE SCALE GENOMIC DNA]</scope>
    <source>
        <strain evidence="2 3">10-1-1</strain>
    </source>
</reference>
<accession>A0A1E5PZY1</accession>
<dbReference type="Proteomes" id="UP000095705">
    <property type="component" value="Unassembled WGS sequence"/>
</dbReference>
<dbReference type="RefSeq" id="WP_069923215.1">
    <property type="nucleotide sequence ID" value="NZ_MEHK01000001.1"/>
</dbReference>
<evidence type="ECO:0000256" key="1">
    <source>
        <dbReference type="SAM" id="MobiDB-lite"/>
    </source>
</evidence>
<name>A0A1E5PZY1_9ACTN</name>
<dbReference type="STRING" id="36818.BGK67_30195"/>
<keyword evidence="3" id="KW-1185">Reference proteome</keyword>
<comment type="caution">
    <text evidence="2">The sequence shown here is derived from an EMBL/GenBank/DDBJ whole genome shotgun (WGS) entry which is preliminary data.</text>
</comment>
<organism evidence="2 3">
    <name type="scientific">Streptomyces subrutilus</name>
    <dbReference type="NCBI Taxonomy" id="36818"/>
    <lineage>
        <taxon>Bacteria</taxon>
        <taxon>Bacillati</taxon>
        <taxon>Actinomycetota</taxon>
        <taxon>Actinomycetes</taxon>
        <taxon>Kitasatosporales</taxon>
        <taxon>Streptomycetaceae</taxon>
        <taxon>Streptomyces</taxon>
    </lineage>
</organism>
<dbReference type="AlphaFoldDB" id="A0A1E5PZY1"/>
<proteinExistence type="predicted"/>
<evidence type="ECO:0000313" key="3">
    <source>
        <dbReference type="Proteomes" id="UP000095705"/>
    </source>
</evidence>
<feature type="region of interest" description="Disordered" evidence="1">
    <location>
        <begin position="1"/>
        <end position="28"/>
    </location>
</feature>
<protein>
    <submittedName>
        <fullName evidence="2">Uncharacterized protein</fullName>
    </submittedName>
</protein>
<dbReference type="EMBL" id="MEHK01000001">
    <property type="protein sequence ID" value="OEJ35026.1"/>
    <property type="molecule type" value="Genomic_DNA"/>
</dbReference>
<evidence type="ECO:0000313" key="2">
    <source>
        <dbReference type="EMBL" id="OEJ35026.1"/>
    </source>
</evidence>
<sequence length="450" mass="46327">MKDARGLPSQEARATVRPGRTGRRQRRDPLLILPAGAIVRAGNDAGPCPSGTRGTGLRTALHLLTRADGAGALGAASGLADDGRRYALSPHAAPAGAWDELTQDELDGLTAQVSEQLVQVLAARREDGSLDQDHWRTRMLRLSRYVVLGAGAAEDTLLSELVSSASVRGGTYEAARAAAVRRRLEPYVADPEPGSLADRLTARGRGGPETRLAVAHALALVSTATSTSALQALALLGAGAGAGAGVTGFEDAPDAVELALDRYPPLAAVVYPVRAPFQADGAALGAGENILYLPALWGERGASEPTEASWALCANPSGCAVARFAALVCRAVVHYITAGARPVLLAPRFTADRLPDTLDPRTVAVALTAADGPGATPDGPGAPLSGYGARGHVGADRLERHAETLAACAADTGWNGSEAGERFRMILLAHADRCARAAADVRSAARRLSG</sequence>
<dbReference type="OrthoDB" id="4103055at2"/>
<gene>
    <name evidence="2" type="ORF">BGK67_30195</name>
</gene>